<keyword evidence="2" id="KW-0413">Isomerase</keyword>
<dbReference type="Proteomes" id="UP000601171">
    <property type="component" value="Unassembled WGS sequence"/>
</dbReference>
<reference evidence="3" key="1">
    <citation type="submission" date="2020-08" db="EMBL/GenBank/DDBJ databases">
        <title>Genome public.</title>
        <authorList>
            <person name="Liu C."/>
            <person name="Sun Q."/>
        </authorList>
    </citation>
    <scope>NUCLEOTIDE SEQUENCE</scope>
    <source>
        <strain evidence="3">BX21</strain>
    </source>
</reference>
<organism evidence="3 4">
    <name type="scientific">Paratissierella segnis</name>
    <dbReference type="NCBI Taxonomy" id="2763679"/>
    <lineage>
        <taxon>Bacteria</taxon>
        <taxon>Bacillati</taxon>
        <taxon>Bacillota</taxon>
        <taxon>Tissierellia</taxon>
        <taxon>Tissierellales</taxon>
        <taxon>Tissierellaceae</taxon>
        <taxon>Paratissierella</taxon>
    </lineage>
</organism>
<dbReference type="PANTHER" id="PTHR11749">
    <property type="entry name" value="RIBULOSE-5-PHOSPHATE-3-EPIMERASE"/>
    <property type="match status" value="1"/>
</dbReference>
<name>A0A926ESE7_9FIRM</name>
<dbReference type="GO" id="GO:0046872">
    <property type="term" value="F:metal ion binding"/>
    <property type="evidence" value="ECO:0007669"/>
    <property type="project" value="UniProtKB-KW"/>
</dbReference>
<dbReference type="RefSeq" id="WP_262429465.1">
    <property type="nucleotide sequence ID" value="NZ_JACRTG010000018.1"/>
</dbReference>
<proteinExistence type="predicted"/>
<evidence type="ECO:0000256" key="1">
    <source>
        <dbReference type="ARBA" id="ARBA00022723"/>
    </source>
</evidence>
<comment type="caution">
    <text evidence="3">The sequence shown here is derived from an EMBL/GenBank/DDBJ whole genome shotgun (WGS) entry which is preliminary data.</text>
</comment>
<dbReference type="Pfam" id="PF00834">
    <property type="entry name" value="Ribul_P_3_epim"/>
    <property type="match status" value="1"/>
</dbReference>
<dbReference type="SUPFAM" id="SSF51366">
    <property type="entry name" value="Ribulose-phoshate binding barrel"/>
    <property type="match status" value="1"/>
</dbReference>
<dbReference type="AlphaFoldDB" id="A0A926ESE7"/>
<evidence type="ECO:0000256" key="2">
    <source>
        <dbReference type="ARBA" id="ARBA00023235"/>
    </source>
</evidence>
<keyword evidence="1" id="KW-0479">Metal-binding</keyword>
<keyword evidence="4" id="KW-1185">Reference proteome</keyword>
<dbReference type="Gene3D" id="3.20.20.70">
    <property type="entry name" value="Aldolase class I"/>
    <property type="match status" value="1"/>
</dbReference>
<gene>
    <name evidence="3" type="ORF">H8707_07145</name>
</gene>
<dbReference type="EMBL" id="JACRTG010000018">
    <property type="protein sequence ID" value="MBC8588011.1"/>
    <property type="molecule type" value="Genomic_DNA"/>
</dbReference>
<accession>A0A926ESE7</accession>
<dbReference type="GO" id="GO:0005975">
    <property type="term" value="P:carbohydrate metabolic process"/>
    <property type="evidence" value="ECO:0007669"/>
    <property type="project" value="InterPro"/>
</dbReference>
<dbReference type="GO" id="GO:0016857">
    <property type="term" value="F:racemase and epimerase activity, acting on carbohydrates and derivatives"/>
    <property type="evidence" value="ECO:0007669"/>
    <property type="project" value="InterPro"/>
</dbReference>
<protein>
    <submittedName>
        <fullName evidence="3">Ribulose-phosphate 3-epimerase</fullName>
    </submittedName>
</protein>
<dbReference type="CDD" id="cd00429">
    <property type="entry name" value="RPE"/>
    <property type="match status" value="1"/>
</dbReference>
<sequence length="216" mass="24417">MKKILCPSMMCADFDNLKKEVELLDEAGADMFHCDIMDGVFVPNMALSPYDVECIKRNTKKPVDVHLMVSNVEIVCDIYIDLNIDIIYIHPESSFHISKTLLRIKEAGIAPGIAISPDVSIETVKELLPLVDYIMIMTVNPGFSGQVYLQYVNDKIDRIIKIRKDYGFKIMLDGAISDKIIQTLTQKGVDGFVLGTSALFREDKDYETVLAKYRKL</sequence>
<dbReference type="NCBIfam" id="NF004076">
    <property type="entry name" value="PRK05581.1-4"/>
    <property type="match status" value="1"/>
</dbReference>
<dbReference type="InterPro" id="IPR013785">
    <property type="entry name" value="Aldolase_TIM"/>
</dbReference>
<evidence type="ECO:0000313" key="4">
    <source>
        <dbReference type="Proteomes" id="UP000601171"/>
    </source>
</evidence>
<dbReference type="InterPro" id="IPR011060">
    <property type="entry name" value="RibuloseP-bd_barrel"/>
</dbReference>
<evidence type="ECO:0000313" key="3">
    <source>
        <dbReference type="EMBL" id="MBC8588011.1"/>
    </source>
</evidence>
<dbReference type="InterPro" id="IPR000056">
    <property type="entry name" value="Ribul_P_3_epim-like"/>
</dbReference>